<dbReference type="RefSeq" id="YP_009352019.1">
    <property type="nucleotide sequence ID" value="NC_034228.1"/>
</dbReference>
<dbReference type="GeneID" id="31653199"/>
<evidence type="ECO:0000256" key="3">
    <source>
        <dbReference type="SAM" id="MobiDB-lite"/>
    </source>
</evidence>
<geneLocation type="chloroplast" evidence="4"/>
<dbReference type="PANTHER" id="PTHR33163">
    <property type="entry name" value="PROTEIN TIC 214-RELATED"/>
    <property type="match status" value="1"/>
</dbReference>
<keyword evidence="2" id="KW-0472">Membrane</keyword>
<organism evidence="4">
    <name type="scientific">Schoepfia jasminodora</name>
    <dbReference type="NCBI Taxonomy" id="212711"/>
    <lineage>
        <taxon>Eukaryota</taxon>
        <taxon>Viridiplantae</taxon>
        <taxon>Streptophyta</taxon>
        <taxon>Embryophyta</taxon>
        <taxon>Tracheophyta</taxon>
        <taxon>Spermatophyta</taxon>
        <taxon>Magnoliopsida</taxon>
        <taxon>eudicotyledons</taxon>
        <taxon>Gunneridae</taxon>
        <taxon>Pentapetalae</taxon>
        <taxon>Santalales</taxon>
        <taxon>Schoepfiaceae</taxon>
        <taxon>Schoepfia</taxon>
    </lineage>
</organism>
<keyword evidence="2" id="KW-1001">Plastid inner membrane</keyword>
<keyword evidence="2" id="KW-1133">Transmembrane helix</keyword>
<evidence type="ECO:0000256" key="1">
    <source>
        <dbReference type="ARBA" id="ARBA00004141"/>
    </source>
</evidence>
<comment type="similarity">
    <text evidence="2">Belongs to the TIC214 family.</text>
</comment>
<comment type="subcellular location">
    <subcellularLocation>
        <location evidence="1">Membrane</location>
        <topology evidence="1">Multi-pass membrane protein</topology>
    </subcellularLocation>
    <subcellularLocation>
        <location evidence="2">Plastid</location>
        <location evidence="2">Chloroplast inner membrane</location>
    </subcellularLocation>
</comment>
<feature type="transmembrane region" description="Helical" evidence="2">
    <location>
        <begin position="216"/>
        <end position="232"/>
    </location>
</feature>
<evidence type="ECO:0000313" key="4">
    <source>
        <dbReference type="EMBL" id="AQW41736.1"/>
    </source>
</evidence>
<reference evidence="4" key="1">
    <citation type="journal article" date="2016" name="Mitochondrial DNA Part B Resour">
        <title>The complete chloroplast genome of hemiparasitic flowering plant Schoepfia jasminodora.</title>
        <authorList>
            <person name="Su H.-J."/>
            <person name="Hu J.-M."/>
        </authorList>
    </citation>
    <scope>NUCLEOTIDE SEQUENCE</scope>
</reference>
<comment type="subunit">
    <text evidence="2">Part of the Tic complex.</text>
</comment>
<feature type="transmembrane region" description="Helical" evidence="2">
    <location>
        <begin position="168"/>
        <end position="196"/>
    </location>
</feature>
<keyword evidence="2 4" id="KW-0150">Chloroplast</keyword>
<keyword evidence="2" id="KW-0812">Transmembrane</keyword>
<dbReference type="Pfam" id="PF05758">
    <property type="entry name" value="Ycf1"/>
    <property type="match status" value="1"/>
</dbReference>
<dbReference type="InterPro" id="IPR008896">
    <property type="entry name" value="TIC214"/>
</dbReference>
<feature type="transmembrane region" description="Helical" evidence="2">
    <location>
        <begin position="58"/>
        <end position="77"/>
    </location>
</feature>
<proteinExistence type="inferred from homology"/>
<dbReference type="PANTHER" id="PTHR33163:SF40">
    <property type="entry name" value="PROTEIN TIC 214"/>
    <property type="match status" value="1"/>
</dbReference>
<feature type="transmembrane region" description="Helical" evidence="2">
    <location>
        <begin position="24"/>
        <end position="46"/>
    </location>
</feature>
<protein>
    <recommendedName>
        <fullName evidence="2">Protein TIC 214</fullName>
    </recommendedName>
    <alternativeName>
        <fullName evidence="2">Translocon at the inner envelope membrane of chloroplasts 214</fullName>
    </alternativeName>
</protein>
<dbReference type="GO" id="GO:0015031">
    <property type="term" value="P:protein transport"/>
    <property type="evidence" value="ECO:0007669"/>
    <property type="project" value="UniProtKB-KW"/>
</dbReference>
<name>A0A343B8W7_9MAGN</name>
<dbReference type="GO" id="GO:0009706">
    <property type="term" value="C:chloroplast inner membrane"/>
    <property type="evidence" value="ECO:0007669"/>
    <property type="project" value="UniProtKB-SubCell"/>
</dbReference>
<keyword evidence="2" id="KW-0813">Transport</keyword>
<feature type="transmembrane region" description="Helical" evidence="2">
    <location>
        <begin position="83"/>
        <end position="103"/>
    </location>
</feature>
<keyword evidence="2 4" id="KW-0934">Plastid</keyword>
<keyword evidence="2" id="KW-0653">Protein transport</keyword>
<dbReference type="EMBL" id="KX775962">
    <property type="protein sequence ID" value="AQW41736.1"/>
    <property type="molecule type" value="Genomic_DNA"/>
</dbReference>
<accession>A0A343B8W7</accession>
<comment type="function">
    <text evidence="2">Involved in protein precursor import into chloroplasts. May be part of an intermediate translocation complex acting as a protein-conducting channel at the inner envelope.</text>
</comment>
<gene>
    <name evidence="4" type="primary">ycf1</name>
    <name evidence="2" type="synonym">TIC214</name>
    <name evidence="4" type="ORF">SchjasCp067</name>
</gene>
<sequence>MIFRSFLLGNLVSLYMKRVNLAGLYYGFLTTFSIGPSYLLLCQARVMEEREEGVETKVSATTGFITGQLMMFISIYYTPLHLALGRPYIITVLAPSYLLFHFFRNNHKDFLGYEFTTKNIHSMRNLSIQCIFMTNLIFKLFNYSLLLFPSSMLARLVNIYMFRCNNKMLFVTSSFVGWLMGHILLIKWVEFILVWIRQNYSNRSNKYLMAELTKSTARISSILLFITCIYYLDRIPSPILTTKPKEPSKNEEETDIETENTLELTSIQKEKQEVSLEDDSSPFSEKSEKLDETHEIRLNGKTTAKLKDKLGFKLKTICYKTNLIWETFYSKENQDILKFKKRLKNQEDKNFLWPEKPLVTLLFDYKGWNRPFRYIKNDRFENAIRNEMSQYFFDTCQSDGKLKISFTYLTSLETFLEMIQKTIALSIYKIYLEKLSSNELYTYWLDTTEQKKDKQTNEVLNKIAALYKDPSFLMIQRIRFWNRNNTKKKYWPKLYDPFLNGPYRGTVKKSTSPSIISKTPIKDFIEPAWINKIHGILFIAYREFEQKMDKTFEKKSLSTRMGHLLTLISEFAKESTCNFNLQGLVLSPEQGKIYSEDREKFFKLLFDPVMTDPNNQKVILKESSEVKAISKKVSQWTYKLIDEMDQKGGENEENMVAEDHEIRSRKAKRVVIFTDKQPNTYTNVEDANDPDEADEVALIRYSQQSDFRRAIIKGSMRTQRRQTFIGELFQTNIHSPLFRGKKKKLFYFEISELMKFIFRNGMDKNEKLKISYNEGETKEIEKNEEDKREEKARIAIAEAWDTILFAQILRGCVLITQSNFRKYIKLPLLIMTKNIGRILLFQFPEWSEDLKKWKKEMHVKCTYHGVQLSETEFPKNWLTDGIQIKILFPFDLKRSKPRFFHRHPMKKKRQKDSFFFLTVLGMEAKLPFGSPQNGPSFFESIFKKLEKKIIKLKKRFFLALSVLKERLKFVLRVSKETTKLVIKNLFFFKRILLLKVNPILLLESNQPKYMNWTRYSLTENKIKDLTDKRNAIRGQIKKNTKNRKKEFITTEIKISPTKKSENYKKRLESSKKIWQILKKKRRNARLIRKFNYFLEKIYINTLFCIIKISGLNAQFFIKSAKKLLDKYISNNEETKKRIDKRNQTTIDLSSTLKKLLYILSNRNSHIFFVMNLSYLSQRYLFLQFSQIKMNNLHRLRYVLQYHKTPVFFKNGIKDYFRIQGILHSDYKLKHNKLLNFKINQWKNWLRGHYPYEYELSPIRWSRLVPQTWRKKINQHFIVQNKDLNKGDLSKKKKLIHCKKQTHIYYEGTSLSNQNNTLKKHYRYNFLASKSSNLENRKDSYIYGSSFQTKNEERVYYNYNKQKRQLLDIFGNTLINNYLRDNDIRNTEKKLNRKYFDCPIIQIYLKKKKEVDVEAWIDTSTNRKKTMKTGTKNSKKMEKKSLFYLPTQKEINQSKTKKVFFFSLNWLGMNNKILNRPICHLGLWFFPKFVFLYAGYKIKPWDIPIKLLLLNFSENAGEIKNIKAKKKKDFELDNKNKEEKEYKEEGNLGSEEQTNESPLSNQQIDHYMRSNMKKRSKKNGYKSNTEAELDLFLKRYLLFQLRWNDPLTQKMINNIKVYCFLLRLRNPKEICLSSIRGGEMSMDIMPIQNNFTLKELMKKEILIIEPVRLSGKSNRQLIMDQTLRISLVHKSKYQTNQVSPPPKNLDFIKIQKSAAKRQNRIGTKDGNRYNLFFPENILSPRRRREFRILICFNSRNRTKVDRNSIFCNREKVKNCGILDENKHVDKAKLIQFTVFIWPNYRFEDLTCMNRYWFDSNNGNCFSMLKIHMYP</sequence>
<feature type="region of interest" description="Disordered" evidence="3">
    <location>
        <begin position="1537"/>
        <end position="1561"/>
    </location>
</feature>
<evidence type="ECO:0000256" key="2">
    <source>
        <dbReference type="RuleBase" id="RU364085"/>
    </source>
</evidence>
<feature type="compositionally biased region" description="Polar residues" evidence="3">
    <location>
        <begin position="1549"/>
        <end position="1561"/>
    </location>
</feature>